<keyword evidence="4 6" id="KW-0472">Membrane</keyword>
<keyword evidence="8" id="KW-1185">Reference proteome</keyword>
<dbReference type="PRINTS" id="PR00834">
    <property type="entry name" value="PROTEASES2C"/>
</dbReference>
<keyword evidence="2 6" id="KW-0812">Transmembrane</keyword>
<dbReference type="PANTHER" id="PTHR43019">
    <property type="entry name" value="SERINE ENDOPROTEASE DEGS"/>
    <property type="match status" value="1"/>
</dbReference>
<keyword evidence="7" id="KW-0378">Hydrolase</keyword>
<dbReference type="Gene3D" id="2.40.10.10">
    <property type="entry name" value="Trypsin-like serine proteases"/>
    <property type="match status" value="2"/>
</dbReference>
<dbReference type="NCBIfam" id="NF033740">
    <property type="entry name" value="MarP_fam_protase"/>
    <property type="match status" value="1"/>
</dbReference>
<comment type="caution">
    <text evidence="7">The sequence shown here is derived from an EMBL/GenBank/DDBJ whole genome shotgun (WGS) entry which is preliminary data.</text>
</comment>
<feature type="transmembrane region" description="Helical" evidence="6">
    <location>
        <begin position="101"/>
        <end position="124"/>
    </location>
</feature>
<keyword evidence="3 6" id="KW-1133">Transmembrane helix</keyword>
<feature type="compositionally biased region" description="Basic and acidic residues" evidence="5">
    <location>
        <begin position="172"/>
        <end position="183"/>
    </location>
</feature>
<organism evidence="7 8">
    <name type="scientific">Nocardia jiangsuensis</name>
    <dbReference type="NCBI Taxonomy" id="1691563"/>
    <lineage>
        <taxon>Bacteria</taxon>
        <taxon>Bacillati</taxon>
        <taxon>Actinomycetota</taxon>
        <taxon>Actinomycetes</taxon>
        <taxon>Mycobacteriales</taxon>
        <taxon>Nocardiaceae</taxon>
        <taxon>Nocardia</taxon>
    </lineage>
</organism>
<dbReference type="EC" id="3.4.21.-" evidence="7"/>
<dbReference type="InterPro" id="IPR043504">
    <property type="entry name" value="Peptidase_S1_PA_chymotrypsin"/>
</dbReference>
<evidence type="ECO:0000256" key="3">
    <source>
        <dbReference type="ARBA" id="ARBA00022989"/>
    </source>
</evidence>
<evidence type="ECO:0000256" key="6">
    <source>
        <dbReference type="SAM" id="Phobius"/>
    </source>
</evidence>
<feature type="transmembrane region" description="Helical" evidence="6">
    <location>
        <begin position="6"/>
        <end position="23"/>
    </location>
</feature>
<feature type="transmembrane region" description="Helical" evidence="6">
    <location>
        <begin position="58"/>
        <end position="80"/>
    </location>
</feature>
<comment type="subcellular location">
    <subcellularLocation>
        <location evidence="1">Membrane</location>
        <topology evidence="1">Multi-pass membrane protein</topology>
    </subcellularLocation>
</comment>
<evidence type="ECO:0000256" key="1">
    <source>
        <dbReference type="ARBA" id="ARBA00004141"/>
    </source>
</evidence>
<proteinExistence type="predicted"/>
<keyword evidence="7" id="KW-0645">Protease</keyword>
<evidence type="ECO:0000313" key="8">
    <source>
        <dbReference type="Proteomes" id="UP001595696"/>
    </source>
</evidence>
<evidence type="ECO:0000256" key="2">
    <source>
        <dbReference type="ARBA" id="ARBA00022692"/>
    </source>
</evidence>
<dbReference type="GO" id="GO:0006508">
    <property type="term" value="P:proteolysis"/>
    <property type="evidence" value="ECO:0007669"/>
    <property type="project" value="UniProtKB-KW"/>
</dbReference>
<dbReference type="SUPFAM" id="SSF50494">
    <property type="entry name" value="Trypsin-like serine proteases"/>
    <property type="match status" value="1"/>
</dbReference>
<dbReference type="Proteomes" id="UP001595696">
    <property type="component" value="Unassembled WGS sequence"/>
</dbReference>
<dbReference type="Pfam" id="PF13365">
    <property type="entry name" value="Trypsin_2"/>
    <property type="match status" value="1"/>
</dbReference>
<dbReference type="GO" id="GO:0008233">
    <property type="term" value="F:peptidase activity"/>
    <property type="evidence" value="ECO:0007669"/>
    <property type="project" value="UniProtKB-KW"/>
</dbReference>
<feature type="transmembrane region" description="Helical" evidence="6">
    <location>
        <begin position="30"/>
        <end position="52"/>
    </location>
</feature>
<accession>A0ABV8DYX2</accession>
<dbReference type="EMBL" id="JBHSAX010000019">
    <property type="protein sequence ID" value="MFC3964885.1"/>
    <property type="molecule type" value="Genomic_DNA"/>
</dbReference>
<protein>
    <submittedName>
        <fullName evidence="7">MarP family serine protease</fullName>
        <ecNumber evidence="7">3.4.21.-</ecNumber>
    </submittedName>
</protein>
<evidence type="ECO:0000313" key="7">
    <source>
        <dbReference type="EMBL" id="MFC3964885.1"/>
    </source>
</evidence>
<dbReference type="InterPro" id="IPR001940">
    <property type="entry name" value="Peptidase_S1C"/>
</dbReference>
<dbReference type="InterPro" id="IPR003825">
    <property type="entry name" value="Colicin-V_CvpA"/>
</dbReference>
<dbReference type="InterPro" id="IPR009003">
    <property type="entry name" value="Peptidase_S1_PA"/>
</dbReference>
<gene>
    <name evidence="7" type="ORF">ACFO0B_23105</name>
</gene>
<evidence type="ECO:0000256" key="5">
    <source>
        <dbReference type="SAM" id="MobiDB-lite"/>
    </source>
</evidence>
<reference evidence="8" key="1">
    <citation type="journal article" date="2019" name="Int. J. Syst. Evol. Microbiol.">
        <title>The Global Catalogue of Microorganisms (GCM) 10K type strain sequencing project: providing services to taxonomists for standard genome sequencing and annotation.</title>
        <authorList>
            <consortium name="The Broad Institute Genomics Platform"/>
            <consortium name="The Broad Institute Genome Sequencing Center for Infectious Disease"/>
            <person name="Wu L."/>
            <person name="Ma J."/>
        </authorList>
    </citation>
    <scope>NUCLEOTIDE SEQUENCE [LARGE SCALE GENOMIC DNA]</scope>
    <source>
        <strain evidence="8">CGMCC 4.7330</strain>
    </source>
</reference>
<dbReference type="PANTHER" id="PTHR43019:SF23">
    <property type="entry name" value="PROTEASE DO-LIKE 5, CHLOROPLASTIC"/>
    <property type="match status" value="1"/>
</dbReference>
<sequence>MTVAIWLDLVVLVAAVLAALAGWRRGAIVGLLGFAGVVLGAVLGALLAGGVLHRVQPGWPRLTVVIAVVAIFLVTGELIGHRIGRSARDAVRGSGTRRADAVGGAVTHAAAVPVLVWLVAGALAGSAQAQAVQGSVVLRTVDDLAPGWAADLPERVAEPLRDAGLPAASAWPREETGRSREQPDPAVAGLPLTTALQPSVLRIRDIAADCGLRQTGSGFVIAAERVLTNAHVVAGATNISVDTPDGPLDARVVQFEPAIDIAVLAVPGLTAVPVPIAPLPAEPGDDAVVLGYPQGGPYTASAARVRSRVQRPVRDIYRTAGIERKFYAVAGEIRSGNSGGPLVDAEGRVLGVVFGVDEERGELGYASGLPDVLEQLGERWRSGTPVGAGNCAP</sequence>
<feature type="region of interest" description="Disordered" evidence="5">
    <location>
        <begin position="166"/>
        <end position="187"/>
    </location>
</feature>
<dbReference type="InterPro" id="IPR047680">
    <property type="entry name" value="MarP-like"/>
</dbReference>
<dbReference type="Pfam" id="PF02674">
    <property type="entry name" value="Colicin_V"/>
    <property type="match status" value="1"/>
</dbReference>
<evidence type="ECO:0000256" key="4">
    <source>
        <dbReference type="ARBA" id="ARBA00023136"/>
    </source>
</evidence>
<name>A0ABV8DYX2_9NOCA</name>
<dbReference type="RefSeq" id="WP_378614655.1">
    <property type="nucleotide sequence ID" value="NZ_JBHSAX010000019.1"/>
</dbReference>